<proteinExistence type="predicted"/>
<dbReference type="AlphaFoldDB" id="A0A6A5R1V0"/>
<organism evidence="1 2">
    <name type="scientific">Ampelomyces quisqualis</name>
    <name type="common">Powdery mildew agent</name>
    <dbReference type="NCBI Taxonomy" id="50730"/>
    <lineage>
        <taxon>Eukaryota</taxon>
        <taxon>Fungi</taxon>
        <taxon>Dikarya</taxon>
        <taxon>Ascomycota</taxon>
        <taxon>Pezizomycotina</taxon>
        <taxon>Dothideomycetes</taxon>
        <taxon>Pleosporomycetidae</taxon>
        <taxon>Pleosporales</taxon>
        <taxon>Pleosporineae</taxon>
        <taxon>Phaeosphaeriaceae</taxon>
        <taxon>Ampelomyces</taxon>
    </lineage>
</organism>
<evidence type="ECO:0000313" key="2">
    <source>
        <dbReference type="Proteomes" id="UP000800096"/>
    </source>
</evidence>
<reference evidence="1" key="1">
    <citation type="journal article" date="2020" name="Stud. Mycol.">
        <title>101 Dothideomycetes genomes: a test case for predicting lifestyles and emergence of pathogens.</title>
        <authorList>
            <person name="Haridas S."/>
            <person name="Albert R."/>
            <person name="Binder M."/>
            <person name="Bloem J."/>
            <person name="Labutti K."/>
            <person name="Salamov A."/>
            <person name="Andreopoulos B."/>
            <person name="Baker S."/>
            <person name="Barry K."/>
            <person name="Bills G."/>
            <person name="Bluhm B."/>
            <person name="Cannon C."/>
            <person name="Castanera R."/>
            <person name="Culley D."/>
            <person name="Daum C."/>
            <person name="Ezra D."/>
            <person name="Gonzalez J."/>
            <person name="Henrissat B."/>
            <person name="Kuo A."/>
            <person name="Liang C."/>
            <person name="Lipzen A."/>
            <person name="Lutzoni F."/>
            <person name="Magnuson J."/>
            <person name="Mondo S."/>
            <person name="Nolan M."/>
            <person name="Ohm R."/>
            <person name="Pangilinan J."/>
            <person name="Park H.-J."/>
            <person name="Ramirez L."/>
            <person name="Alfaro M."/>
            <person name="Sun H."/>
            <person name="Tritt A."/>
            <person name="Yoshinaga Y."/>
            <person name="Zwiers L.-H."/>
            <person name="Turgeon B."/>
            <person name="Goodwin S."/>
            <person name="Spatafora J."/>
            <person name="Crous P."/>
            <person name="Grigoriev I."/>
        </authorList>
    </citation>
    <scope>NUCLEOTIDE SEQUENCE</scope>
    <source>
        <strain evidence="1">HMLAC05119</strain>
    </source>
</reference>
<gene>
    <name evidence="1" type="ORF">BDU57DRAFT_47288</name>
</gene>
<evidence type="ECO:0000313" key="1">
    <source>
        <dbReference type="EMBL" id="KAF1921379.1"/>
    </source>
</evidence>
<dbReference type="Proteomes" id="UP000800096">
    <property type="component" value="Unassembled WGS sequence"/>
</dbReference>
<accession>A0A6A5R1V0</accession>
<protein>
    <submittedName>
        <fullName evidence="1">Uncharacterized protein</fullName>
    </submittedName>
</protein>
<dbReference type="EMBL" id="ML979132">
    <property type="protein sequence ID" value="KAF1921379.1"/>
    <property type="molecule type" value="Genomic_DNA"/>
</dbReference>
<keyword evidence="2" id="KW-1185">Reference proteome</keyword>
<sequence length="84" mass="9491">MPHDHLAAIQILSCHLNPCQARYKSCHVAVWLPIECDSLSARGLIAFRDSSRVHVLQALFYCNLLQLDVQQVLLAGCEQTILQY</sequence>
<name>A0A6A5R1V0_AMPQU</name>